<evidence type="ECO:0000313" key="11">
    <source>
        <dbReference type="Proteomes" id="UP001597545"/>
    </source>
</evidence>
<dbReference type="PANTHER" id="PTHR30069:SF29">
    <property type="entry name" value="HEMOGLOBIN AND HEMOGLOBIN-HAPTOGLOBIN-BINDING PROTEIN 1-RELATED"/>
    <property type="match status" value="1"/>
</dbReference>
<dbReference type="Pfam" id="PF13715">
    <property type="entry name" value="CarbopepD_reg_2"/>
    <property type="match status" value="1"/>
</dbReference>
<keyword evidence="6 8" id="KW-0472">Membrane</keyword>
<dbReference type="InterPro" id="IPR036942">
    <property type="entry name" value="Beta-barrel_TonB_sf"/>
</dbReference>
<keyword evidence="7 8" id="KW-0998">Cell outer membrane</keyword>
<sequence>MNKYRCASKEQPRTFLLTIVLFIICCAAYGQQRIHVDRKNQPLHSIFKDIETQSGYSFLYDDKLINVNRKVNFSVSGSLEEVLSKLETGLALDTEISGRNILVRRVKVPITVTGIVLDSITKEPLAGAALYIRQTGIQARTDEKGAFSLHLPAQVENEILTVSYVGYERSNVRIGAHFHQILLKQDNVNMEEVVVVSTYEHPKLKEETVGSVFSLSAKELQTSRPIESIDKMLEGMVPGLYVEPSTSLGTPVKIHIRGQGTLSSLTNDTRTSSSQPLFVIDGVPMQEQQSGDAAGQFNQETLLNPLAGINTMDIESVTVLKDAAATTIYGANAANGVILITTRGGRSGSLRAQGSYQTGVSTFINQTKLLSGPQYHELLKELYVNQDRTEATATQLAGSSTIDTDWFGLTSRNARYNNLNVSLSGGKDGSTYYLSMGYRNQENATPGNGLQQYTATLKYQTKLSDKIKLNTTITPTLMRREGLDNFSANAYLPPNISPYNADGSFAIFMNLYNPLAVLAQNEDKSQTITTNGQLDLQYDITPELYVRTAVGGNFFQSKQESYQSKENGTGSTVGGRLRIYDRLTYNWTSFAQVGYSPKLTGNQRFLAIAGMELRDQYTALLYGLGTGFSYDRIRELSLASTRNSASSKISDATVSYYTQLNYDLQKKYYVTLSGRADQSSLFGGDKQMALNAALGAGWNISNEDFLRDIESINFLRLRASFGSTGNSRIGSYASRGMYDLGNVPYEGQIGATPAATAAENPDLGWETNYKTNIGLDISLFDRLQFTLELYQNNIHNLITSVEVPLETGFSGIPINTGNMRNRGLDFHASYAWFKDKALHWRTTLNGGFNRNKVLSFNNPLAEIYASRTGNYVGNALRIGYSTNTIWGVRWAGVDPEDGLDRFYTPAGDIVNRVQISAMGADAYQILGNSLPTVQGGMINAFSWQNISLSFNLQYNIGTSRLVPTTRFEVGNSLAHSNKLVNLMDRWQQPGDITDIPRLTTAIPVRNSSQYLYDLTHLKLSNISLGFALNNDWTKRHNIPDLSFHFNATNLFYWYKDKSPEGRNGIRELRFTYPETRNFSFGMQVTL</sequence>
<comment type="caution">
    <text evidence="10">The sequence shown here is derived from an EMBL/GenBank/DDBJ whole genome shotgun (WGS) entry which is preliminary data.</text>
</comment>
<evidence type="ECO:0000256" key="5">
    <source>
        <dbReference type="ARBA" id="ARBA00022729"/>
    </source>
</evidence>
<reference evidence="11" key="1">
    <citation type="journal article" date="2019" name="Int. J. Syst. Evol. Microbiol.">
        <title>The Global Catalogue of Microorganisms (GCM) 10K type strain sequencing project: providing services to taxonomists for standard genome sequencing and annotation.</title>
        <authorList>
            <consortium name="The Broad Institute Genomics Platform"/>
            <consortium name="The Broad Institute Genome Sequencing Center for Infectious Disease"/>
            <person name="Wu L."/>
            <person name="Ma J."/>
        </authorList>
    </citation>
    <scope>NUCLEOTIDE SEQUENCE [LARGE SCALE GENOMIC DNA]</scope>
    <source>
        <strain evidence="11">KCTC 42662</strain>
    </source>
</reference>
<dbReference type="InterPro" id="IPR039426">
    <property type="entry name" value="TonB-dep_rcpt-like"/>
</dbReference>
<keyword evidence="2 8" id="KW-0813">Transport</keyword>
<keyword evidence="4 8" id="KW-0812">Transmembrane</keyword>
<dbReference type="InterPro" id="IPR012910">
    <property type="entry name" value="Plug_dom"/>
</dbReference>
<dbReference type="NCBIfam" id="TIGR04057">
    <property type="entry name" value="SusC_RagA_signa"/>
    <property type="match status" value="1"/>
</dbReference>
<dbReference type="InterPro" id="IPR023996">
    <property type="entry name" value="TonB-dep_OMP_SusC/RagA"/>
</dbReference>
<gene>
    <name evidence="10" type="ORF">ACFSR5_19460</name>
</gene>
<keyword evidence="5" id="KW-0732">Signal</keyword>
<dbReference type="Gene3D" id="2.40.170.20">
    <property type="entry name" value="TonB-dependent receptor, beta-barrel domain"/>
    <property type="match status" value="1"/>
</dbReference>
<comment type="subcellular location">
    <subcellularLocation>
        <location evidence="1 8">Cell outer membrane</location>
        <topology evidence="1 8">Multi-pass membrane protein</topology>
    </subcellularLocation>
</comment>
<evidence type="ECO:0000256" key="1">
    <source>
        <dbReference type="ARBA" id="ARBA00004571"/>
    </source>
</evidence>
<feature type="domain" description="TonB-dependent receptor plug" evidence="9">
    <location>
        <begin position="205"/>
        <end position="337"/>
    </location>
</feature>
<evidence type="ECO:0000259" key="9">
    <source>
        <dbReference type="Pfam" id="PF07715"/>
    </source>
</evidence>
<evidence type="ECO:0000256" key="3">
    <source>
        <dbReference type="ARBA" id="ARBA00022452"/>
    </source>
</evidence>
<evidence type="ECO:0000256" key="8">
    <source>
        <dbReference type="PROSITE-ProRule" id="PRU01360"/>
    </source>
</evidence>
<evidence type="ECO:0000256" key="6">
    <source>
        <dbReference type="ARBA" id="ARBA00023136"/>
    </source>
</evidence>
<dbReference type="RefSeq" id="WP_380906168.1">
    <property type="nucleotide sequence ID" value="NZ_JBHUEG010000018.1"/>
</dbReference>
<dbReference type="EMBL" id="JBHULR010000021">
    <property type="protein sequence ID" value="MFD2549831.1"/>
    <property type="molecule type" value="Genomic_DNA"/>
</dbReference>
<dbReference type="Gene3D" id="2.60.40.1120">
    <property type="entry name" value="Carboxypeptidase-like, regulatory domain"/>
    <property type="match status" value="1"/>
</dbReference>
<dbReference type="InterPro" id="IPR023997">
    <property type="entry name" value="TonB-dep_OMP_SusC/RagA_CS"/>
</dbReference>
<keyword evidence="11" id="KW-1185">Reference proteome</keyword>
<dbReference type="NCBIfam" id="TIGR04056">
    <property type="entry name" value="OMP_RagA_SusC"/>
    <property type="match status" value="1"/>
</dbReference>
<dbReference type="SUPFAM" id="SSF49464">
    <property type="entry name" value="Carboxypeptidase regulatory domain-like"/>
    <property type="match status" value="1"/>
</dbReference>
<dbReference type="Pfam" id="PF07715">
    <property type="entry name" value="Plug"/>
    <property type="match status" value="1"/>
</dbReference>
<dbReference type="InterPro" id="IPR037066">
    <property type="entry name" value="Plug_dom_sf"/>
</dbReference>
<evidence type="ECO:0000256" key="4">
    <source>
        <dbReference type="ARBA" id="ARBA00022692"/>
    </source>
</evidence>
<name>A0ABW5KQ04_9SPHI</name>
<dbReference type="Gene3D" id="2.170.130.10">
    <property type="entry name" value="TonB-dependent receptor, plug domain"/>
    <property type="match status" value="1"/>
</dbReference>
<proteinExistence type="inferred from homology"/>
<evidence type="ECO:0000313" key="10">
    <source>
        <dbReference type="EMBL" id="MFD2549831.1"/>
    </source>
</evidence>
<evidence type="ECO:0000256" key="7">
    <source>
        <dbReference type="ARBA" id="ARBA00023237"/>
    </source>
</evidence>
<dbReference type="Proteomes" id="UP001597545">
    <property type="component" value="Unassembled WGS sequence"/>
</dbReference>
<protein>
    <submittedName>
        <fullName evidence="10">SusC/RagA family TonB-linked outer membrane protein</fullName>
    </submittedName>
</protein>
<comment type="similarity">
    <text evidence="8">Belongs to the TonB-dependent receptor family.</text>
</comment>
<dbReference type="PROSITE" id="PS52016">
    <property type="entry name" value="TONB_DEPENDENT_REC_3"/>
    <property type="match status" value="1"/>
</dbReference>
<organism evidence="10 11">
    <name type="scientific">Sphingobacterium suaedae</name>
    <dbReference type="NCBI Taxonomy" id="1686402"/>
    <lineage>
        <taxon>Bacteria</taxon>
        <taxon>Pseudomonadati</taxon>
        <taxon>Bacteroidota</taxon>
        <taxon>Sphingobacteriia</taxon>
        <taxon>Sphingobacteriales</taxon>
        <taxon>Sphingobacteriaceae</taxon>
        <taxon>Sphingobacterium</taxon>
    </lineage>
</organism>
<dbReference type="SUPFAM" id="SSF56935">
    <property type="entry name" value="Porins"/>
    <property type="match status" value="1"/>
</dbReference>
<evidence type="ECO:0000256" key="2">
    <source>
        <dbReference type="ARBA" id="ARBA00022448"/>
    </source>
</evidence>
<keyword evidence="3 8" id="KW-1134">Transmembrane beta strand</keyword>
<dbReference type="PANTHER" id="PTHR30069">
    <property type="entry name" value="TONB-DEPENDENT OUTER MEMBRANE RECEPTOR"/>
    <property type="match status" value="1"/>
</dbReference>
<accession>A0ABW5KQ04</accession>
<dbReference type="InterPro" id="IPR008969">
    <property type="entry name" value="CarboxyPept-like_regulatory"/>
</dbReference>